<feature type="domain" description="SMC hinge" evidence="1">
    <location>
        <begin position="33"/>
        <end position="96"/>
    </location>
</feature>
<dbReference type="InterPro" id="IPR036277">
    <property type="entry name" value="SMC_hinge_sf"/>
</dbReference>
<evidence type="ECO:0000313" key="2">
    <source>
        <dbReference type="EMBL" id="GFT52997.1"/>
    </source>
</evidence>
<dbReference type="AlphaFoldDB" id="A0A8X6P5U0"/>
<dbReference type="Gene3D" id="1.20.1060.20">
    <property type="match status" value="1"/>
</dbReference>
<dbReference type="InterPro" id="IPR010935">
    <property type="entry name" value="SMC_hinge"/>
</dbReference>
<accession>A0A8X6P5U0</accession>
<proteinExistence type="predicted"/>
<dbReference type="OrthoDB" id="431497at2759"/>
<protein>
    <submittedName>
        <fullName evidence="2">Structural maintenance of chromosomes protein 3</fullName>
    </submittedName>
</protein>
<sequence>MTNGATINCRDNVRKDLQNFIKKGGSQAHFSNSYYGILIENFDYDKTIWKVVELVPGNKLFYQISENDKISIKIVQEMNREQLPGVLTFMPINILMYKEFLGTNDTISMINKINNET</sequence>
<dbReference type="EMBL" id="BMAW01066019">
    <property type="protein sequence ID" value="GFT52997.1"/>
    <property type="molecule type" value="Genomic_DNA"/>
</dbReference>
<dbReference type="GO" id="GO:0051276">
    <property type="term" value="P:chromosome organization"/>
    <property type="evidence" value="ECO:0007669"/>
    <property type="project" value="InterPro"/>
</dbReference>
<keyword evidence="3" id="KW-1185">Reference proteome</keyword>
<dbReference type="Proteomes" id="UP000887013">
    <property type="component" value="Unassembled WGS sequence"/>
</dbReference>
<comment type="caution">
    <text evidence="2">The sequence shown here is derived from an EMBL/GenBank/DDBJ whole genome shotgun (WGS) entry which is preliminary data.</text>
</comment>
<organism evidence="2 3">
    <name type="scientific">Nephila pilipes</name>
    <name type="common">Giant wood spider</name>
    <name type="synonym">Nephila maculata</name>
    <dbReference type="NCBI Taxonomy" id="299642"/>
    <lineage>
        <taxon>Eukaryota</taxon>
        <taxon>Metazoa</taxon>
        <taxon>Ecdysozoa</taxon>
        <taxon>Arthropoda</taxon>
        <taxon>Chelicerata</taxon>
        <taxon>Arachnida</taxon>
        <taxon>Araneae</taxon>
        <taxon>Araneomorphae</taxon>
        <taxon>Entelegynae</taxon>
        <taxon>Araneoidea</taxon>
        <taxon>Nephilidae</taxon>
        <taxon>Nephila</taxon>
    </lineage>
</organism>
<dbReference type="PANTHER" id="PTHR43977">
    <property type="entry name" value="STRUCTURAL MAINTENANCE OF CHROMOSOMES PROTEIN 3"/>
    <property type="match status" value="1"/>
</dbReference>
<evidence type="ECO:0000313" key="3">
    <source>
        <dbReference type="Proteomes" id="UP000887013"/>
    </source>
</evidence>
<evidence type="ECO:0000259" key="1">
    <source>
        <dbReference type="Pfam" id="PF06470"/>
    </source>
</evidence>
<dbReference type="SUPFAM" id="SSF75553">
    <property type="entry name" value="Smc hinge domain"/>
    <property type="match status" value="1"/>
</dbReference>
<reference evidence="2" key="1">
    <citation type="submission" date="2020-08" db="EMBL/GenBank/DDBJ databases">
        <title>Multicomponent nature underlies the extraordinary mechanical properties of spider dragline silk.</title>
        <authorList>
            <person name="Kono N."/>
            <person name="Nakamura H."/>
            <person name="Mori M."/>
            <person name="Yoshida Y."/>
            <person name="Ohtoshi R."/>
            <person name="Malay A.D."/>
            <person name="Moran D.A.P."/>
            <person name="Tomita M."/>
            <person name="Numata K."/>
            <person name="Arakawa K."/>
        </authorList>
    </citation>
    <scope>NUCLEOTIDE SEQUENCE</scope>
</reference>
<name>A0A8X6P5U0_NEPPI</name>
<dbReference type="GO" id="GO:0005524">
    <property type="term" value="F:ATP binding"/>
    <property type="evidence" value="ECO:0007669"/>
    <property type="project" value="InterPro"/>
</dbReference>
<dbReference type="Pfam" id="PF06470">
    <property type="entry name" value="SMC_hinge"/>
    <property type="match status" value="1"/>
</dbReference>
<dbReference type="GO" id="GO:0005694">
    <property type="term" value="C:chromosome"/>
    <property type="evidence" value="ECO:0007669"/>
    <property type="project" value="InterPro"/>
</dbReference>
<gene>
    <name evidence="2" type="primary">smc3</name>
    <name evidence="2" type="ORF">NPIL_632821</name>
</gene>